<organism evidence="1">
    <name type="scientific">Rhizophora mucronata</name>
    <name type="common">Asiatic mangrove</name>
    <dbReference type="NCBI Taxonomy" id="61149"/>
    <lineage>
        <taxon>Eukaryota</taxon>
        <taxon>Viridiplantae</taxon>
        <taxon>Streptophyta</taxon>
        <taxon>Embryophyta</taxon>
        <taxon>Tracheophyta</taxon>
        <taxon>Spermatophyta</taxon>
        <taxon>Magnoliopsida</taxon>
        <taxon>eudicotyledons</taxon>
        <taxon>Gunneridae</taxon>
        <taxon>Pentapetalae</taxon>
        <taxon>rosids</taxon>
        <taxon>fabids</taxon>
        <taxon>Malpighiales</taxon>
        <taxon>Rhizophoraceae</taxon>
        <taxon>Rhizophora</taxon>
    </lineage>
</organism>
<sequence>MRNGIAFCALFYGCFEADLLVCDLRFMVGKNWIWSFIGIIDI</sequence>
<reference evidence="1" key="1">
    <citation type="submission" date="2018-02" db="EMBL/GenBank/DDBJ databases">
        <title>Rhizophora mucronata_Transcriptome.</title>
        <authorList>
            <person name="Meera S.P."/>
            <person name="Sreeshan A."/>
            <person name="Augustine A."/>
        </authorList>
    </citation>
    <scope>NUCLEOTIDE SEQUENCE</scope>
    <source>
        <tissue evidence="1">Leaf</tissue>
    </source>
</reference>
<name>A0A2P2N970_RHIMU</name>
<protein>
    <submittedName>
        <fullName evidence="1">Uncharacterized protein</fullName>
    </submittedName>
</protein>
<proteinExistence type="predicted"/>
<dbReference type="EMBL" id="GGEC01058519">
    <property type="protein sequence ID" value="MBX39003.1"/>
    <property type="molecule type" value="Transcribed_RNA"/>
</dbReference>
<accession>A0A2P2N970</accession>
<evidence type="ECO:0000313" key="1">
    <source>
        <dbReference type="EMBL" id="MBX39003.1"/>
    </source>
</evidence>
<dbReference type="AlphaFoldDB" id="A0A2P2N970"/>